<feature type="repeat" description="RCC1" evidence="1">
    <location>
        <begin position="306"/>
        <end position="343"/>
    </location>
</feature>
<dbReference type="Gene3D" id="2.130.10.30">
    <property type="entry name" value="Regulator of chromosome condensation 1/beta-lactamase-inhibitor protein II"/>
    <property type="match status" value="2"/>
</dbReference>
<dbReference type="Pfam" id="PF00415">
    <property type="entry name" value="RCC1"/>
    <property type="match status" value="1"/>
</dbReference>
<protein>
    <recommendedName>
        <fullName evidence="4">Alpha-tubulin suppressor protein Aats1</fullName>
    </recommendedName>
</protein>
<accession>A0A0D2I995</accession>
<organism evidence="2 3">
    <name type="scientific">Rhinocladiella mackenziei CBS 650.93</name>
    <dbReference type="NCBI Taxonomy" id="1442369"/>
    <lineage>
        <taxon>Eukaryota</taxon>
        <taxon>Fungi</taxon>
        <taxon>Dikarya</taxon>
        <taxon>Ascomycota</taxon>
        <taxon>Pezizomycotina</taxon>
        <taxon>Eurotiomycetes</taxon>
        <taxon>Chaetothyriomycetidae</taxon>
        <taxon>Chaetothyriales</taxon>
        <taxon>Herpotrichiellaceae</taxon>
        <taxon>Rhinocladiella</taxon>
    </lineage>
</organism>
<dbReference type="Pfam" id="PF13540">
    <property type="entry name" value="RCC1_2"/>
    <property type="match status" value="1"/>
</dbReference>
<dbReference type="Proteomes" id="UP000053617">
    <property type="component" value="Unassembled WGS sequence"/>
</dbReference>
<dbReference type="PANTHER" id="PTHR45982:SF1">
    <property type="entry name" value="REGULATOR OF CHROMOSOME CONDENSATION"/>
    <property type="match status" value="1"/>
</dbReference>
<proteinExistence type="predicted"/>
<dbReference type="EMBL" id="KN847480">
    <property type="protein sequence ID" value="KIX02399.1"/>
    <property type="molecule type" value="Genomic_DNA"/>
</dbReference>
<evidence type="ECO:0000313" key="3">
    <source>
        <dbReference type="Proteomes" id="UP000053617"/>
    </source>
</evidence>
<evidence type="ECO:0000313" key="2">
    <source>
        <dbReference type="EMBL" id="KIX02399.1"/>
    </source>
</evidence>
<keyword evidence="3" id="KW-1185">Reference proteome</keyword>
<dbReference type="SUPFAM" id="SSF50985">
    <property type="entry name" value="RCC1/BLIP-II"/>
    <property type="match status" value="1"/>
</dbReference>
<dbReference type="VEuPathDB" id="FungiDB:Z518_08340"/>
<evidence type="ECO:0000256" key="1">
    <source>
        <dbReference type="PROSITE-ProRule" id="PRU00235"/>
    </source>
</evidence>
<feature type="repeat" description="RCC1" evidence="1">
    <location>
        <begin position="202"/>
        <end position="261"/>
    </location>
</feature>
<dbReference type="InterPro" id="IPR000408">
    <property type="entry name" value="Reg_chr_condens"/>
</dbReference>
<dbReference type="STRING" id="1442369.A0A0D2I995"/>
<dbReference type="OrthoDB" id="5370059at2759"/>
<name>A0A0D2I995_9EURO</name>
<dbReference type="AlphaFoldDB" id="A0A0D2I995"/>
<gene>
    <name evidence="2" type="ORF">Z518_08340</name>
</gene>
<sequence>MGEPDSRSKTPVPAGLSVPLLLPVIYALGSNGSGQLGLGHTEDVARAEKCLFRPLQKDIPSHPSGIRCEVGLKKIVAGGNHSVLLMNDSRVFVAGHFPGSEENSSVDFLEREFKFDERYGGVITDVAATWEATFVVVDQRAIFGCGKGEKGELGLGMDVVQAEQMTRVFDVDDLDLRPGGGGCKIIAIAASMAHVVVLLSNGQVLGWGSCRKGQLGEEVKKEKVLWKPARIDVSNDGVRMLPFAPDGVALGREYTVFIKRGQRPVIWGVTKSFNDGELEQVVHEDDVLLSGWSSIHVLSAPTQIGCLVRSMGRNDRGQLAPSNLPPIHALAAGSEHCVALHSDNQIIAWGWGEHGNCGEELDAKGNVVGRWNVIPLPRLLEGTSVKSVAAGCATSFVVCQGDG</sequence>
<dbReference type="InterPro" id="IPR009091">
    <property type="entry name" value="RCC1/BLIP-II"/>
</dbReference>
<feature type="repeat" description="RCC1" evidence="1">
    <location>
        <begin position="23"/>
        <end position="88"/>
    </location>
</feature>
<dbReference type="RefSeq" id="XP_013269535.1">
    <property type="nucleotide sequence ID" value="XM_013414081.1"/>
</dbReference>
<dbReference type="PROSITE" id="PS50012">
    <property type="entry name" value="RCC1_3"/>
    <property type="match status" value="3"/>
</dbReference>
<reference evidence="2 3" key="1">
    <citation type="submission" date="2015-01" db="EMBL/GenBank/DDBJ databases">
        <title>The Genome Sequence of Rhinocladiella mackenzie CBS 650.93.</title>
        <authorList>
            <consortium name="The Broad Institute Genomics Platform"/>
            <person name="Cuomo C."/>
            <person name="de Hoog S."/>
            <person name="Gorbushina A."/>
            <person name="Stielow B."/>
            <person name="Teixiera M."/>
            <person name="Abouelleil A."/>
            <person name="Chapman S.B."/>
            <person name="Priest M."/>
            <person name="Young S.K."/>
            <person name="Wortman J."/>
            <person name="Nusbaum C."/>
            <person name="Birren B."/>
        </authorList>
    </citation>
    <scope>NUCLEOTIDE SEQUENCE [LARGE SCALE GENOMIC DNA]</scope>
    <source>
        <strain evidence="2 3">CBS 650.93</strain>
    </source>
</reference>
<dbReference type="GeneID" id="25296411"/>
<evidence type="ECO:0008006" key="4">
    <source>
        <dbReference type="Google" id="ProtNLM"/>
    </source>
</evidence>
<dbReference type="InterPro" id="IPR051553">
    <property type="entry name" value="Ran_GTPase-activating"/>
</dbReference>
<dbReference type="PANTHER" id="PTHR45982">
    <property type="entry name" value="REGULATOR OF CHROMOSOME CONDENSATION"/>
    <property type="match status" value="1"/>
</dbReference>
<dbReference type="HOGENOM" id="CLU_005210_0_0_1"/>
<dbReference type="PRINTS" id="PR00633">
    <property type="entry name" value="RCCNDNSATION"/>
</dbReference>